<comment type="caution">
    <text evidence="2">The sequence shown here is derived from an EMBL/GenBank/DDBJ whole genome shotgun (WGS) entry which is preliminary data.</text>
</comment>
<organism evidence="2 3">
    <name type="scientific">Mycena albidolilacea</name>
    <dbReference type="NCBI Taxonomy" id="1033008"/>
    <lineage>
        <taxon>Eukaryota</taxon>
        <taxon>Fungi</taxon>
        <taxon>Dikarya</taxon>
        <taxon>Basidiomycota</taxon>
        <taxon>Agaricomycotina</taxon>
        <taxon>Agaricomycetes</taxon>
        <taxon>Agaricomycetidae</taxon>
        <taxon>Agaricales</taxon>
        <taxon>Marasmiineae</taxon>
        <taxon>Mycenaceae</taxon>
        <taxon>Mycena</taxon>
    </lineage>
</organism>
<reference evidence="2" key="1">
    <citation type="submission" date="2023-03" db="EMBL/GenBank/DDBJ databases">
        <title>Massive genome expansion in bonnet fungi (Mycena s.s.) driven by repeated elements and novel gene families across ecological guilds.</title>
        <authorList>
            <consortium name="Lawrence Berkeley National Laboratory"/>
            <person name="Harder C.B."/>
            <person name="Miyauchi S."/>
            <person name="Viragh M."/>
            <person name="Kuo A."/>
            <person name="Thoen E."/>
            <person name="Andreopoulos B."/>
            <person name="Lu D."/>
            <person name="Skrede I."/>
            <person name="Drula E."/>
            <person name="Henrissat B."/>
            <person name="Morin E."/>
            <person name="Kohler A."/>
            <person name="Barry K."/>
            <person name="LaButti K."/>
            <person name="Morin E."/>
            <person name="Salamov A."/>
            <person name="Lipzen A."/>
            <person name="Mereny Z."/>
            <person name="Hegedus B."/>
            <person name="Baldrian P."/>
            <person name="Stursova M."/>
            <person name="Weitz H."/>
            <person name="Taylor A."/>
            <person name="Grigoriev I.V."/>
            <person name="Nagy L.G."/>
            <person name="Martin F."/>
            <person name="Kauserud H."/>
        </authorList>
    </citation>
    <scope>NUCLEOTIDE SEQUENCE</scope>
    <source>
        <strain evidence="2">CBHHK002</strain>
    </source>
</reference>
<dbReference type="GO" id="GO:0005524">
    <property type="term" value="F:ATP binding"/>
    <property type="evidence" value="ECO:0007669"/>
    <property type="project" value="InterPro"/>
</dbReference>
<dbReference type="InterPro" id="IPR011009">
    <property type="entry name" value="Kinase-like_dom_sf"/>
</dbReference>
<name>A0AAD7A9Q2_9AGAR</name>
<evidence type="ECO:0000259" key="1">
    <source>
        <dbReference type="PROSITE" id="PS50011"/>
    </source>
</evidence>
<keyword evidence="2" id="KW-0808">Transferase</keyword>
<dbReference type="Proteomes" id="UP001218218">
    <property type="component" value="Unassembled WGS sequence"/>
</dbReference>
<dbReference type="AlphaFoldDB" id="A0AAD7A9Q2"/>
<dbReference type="Gene3D" id="1.10.510.10">
    <property type="entry name" value="Transferase(Phosphotransferase) domain 1"/>
    <property type="match status" value="1"/>
</dbReference>
<dbReference type="PROSITE" id="PS50011">
    <property type="entry name" value="PROTEIN_KINASE_DOM"/>
    <property type="match status" value="1"/>
</dbReference>
<keyword evidence="2" id="KW-0418">Kinase</keyword>
<dbReference type="InterPro" id="IPR000719">
    <property type="entry name" value="Prot_kinase_dom"/>
</dbReference>
<sequence>MVILQACWGTSTFSPPWDSLRTRLYLAGQLLQSLTYMHMKGVAHGDAHPDNFSLFDFQLAFIDFENSIRVPAGSLQALAPVGEIRPPEPFGAPELVSTLHVDFFAADVFSAGQVLLFELQAAGTGRQTFVPSYFGLLTKMTAPTPMQHPSAAKALRELEDIIGDCL</sequence>
<evidence type="ECO:0000313" key="3">
    <source>
        <dbReference type="Proteomes" id="UP001218218"/>
    </source>
</evidence>
<keyword evidence="3" id="KW-1185">Reference proteome</keyword>
<feature type="domain" description="Protein kinase" evidence="1">
    <location>
        <begin position="1"/>
        <end position="166"/>
    </location>
</feature>
<dbReference type="GO" id="GO:0004672">
    <property type="term" value="F:protein kinase activity"/>
    <property type="evidence" value="ECO:0007669"/>
    <property type="project" value="InterPro"/>
</dbReference>
<dbReference type="EMBL" id="JARIHO010000012">
    <property type="protein sequence ID" value="KAJ7352209.1"/>
    <property type="molecule type" value="Genomic_DNA"/>
</dbReference>
<proteinExistence type="predicted"/>
<gene>
    <name evidence="2" type="ORF">DFH08DRAFT_957016</name>
</gene>
<evidence type="ECO:0000313" key="2">
    <source>
        <dbReference type="EMBL" id="KAJ7352209.1"/>
    </source>
</evidence>
<dbReference type="SUPFAM" id="SSF56112">
    <property type="entry name" value="Protein kinase-like (PK-like)"/>
    <property type="match status" value="1"/>
</dbReference>
<accession>A0AAD7A9Q2</accession>
<protein>
    <submittedName>
        <fullName evidence="2">Kinase-like domain-containing protein</fullName>
    </submittedName>
</protein>